<organism evidence="10 11">
    <name type="scientific">Luteimonas rhizosphaericola</name>
    <dbReference type="NCBI Taxonomy" id="3042024"/>
    <lineage>
        <taxon>Bacteria</taxon>
        <taxon>Pseudomonadati</taxon>
        <taxon>Pseudomonadota</taxon>
        <taxon>Gammaproteobacteria</taxon>
        <taxon>Lysobacterales</taxon>
        <taxon>Lysobacteraceae</taxon>
        <taxon>Luteimonas</taxon>
    </lineage>
</organism>
<evidence type="ECO:0000256" key="7">
    <source>
        <dbReference type="PROSITE-ProRule" id="PRU01373"/>
    </source>
</evidence>
<comment type="similarity">
    <text evidence="2">Belongs to the YkuD family.</text>
</comment>
<gene>
    <name evidence="10" type="ORF">QFW80_07995</name>
</gene>
<evidence type="ECO:0000313" key="11">
    <source>
        <dbReference type="Proteomes" id="UP001156831"/>
    </source>
</evidence>
<protein>
    <submittedName>
        <fullName evidence="10">L,D-transpeptidase</fullName>
    </submittedName>
</protein>
<dbReference type="PIRSF" id="PIRSF029342">
    <property type="entry name" value="UCP029342_ErfK/YbiS/YcfS/YnhG"/>
    <property type="match status" value="1"/>
</dbReference>
<dbReference type="InterPro" id="IPR050979">
    <property type="entry name" value="LD-transpeptidase"/>
</dbReference>
<dbReference type="RefSeq" id="WP_280601117.1">
    <property type="nucleotide sequence ID" value="NZ_JARXRN010000021.1"/>
</dbReference>
<proteinExistence type="inferred from homology"/>
<feature type="active site" description="Nucleophile" evidence="7">
    <location>
        <position position="140"/>
    </location>
</feature>
<evidence type="ECO:0000256" key="2">
    <source>
        <dbReference type="ARBA" id="ARBA00005992"/>
    </source>
</evidence>
<dbReference type="Gene3D" id="2.40.440.10">
    <property type="entry name" value="L,D-transpeptidase catalytic domain-like"/>
    <property type="match status" value="1"/>
</dbReference>
<sequence>MPLSAASTLRCACLVLAALLWSAPVPAAPGTQPDPARLAPGEFLWHPEIAPQGPVVVVVSLDEQRAYVYRNGLAIGVSTISSGHPGMDTPTGVFTILQKHREHRSNLYDDAPMPYMQRLTWDGIALHAGSLPGHPASHGCVRLPLAFARRLFEATRTGDTVVVADGRSAPASLAHPAVLAPVDRQGAPSPVAGHDTGFWNEAASPDGPVSVLASLADRRVVVLRDGVPIGEAPLEVEEGFTLGGTVLLVAGAPLPDAVPPGAHEAGIPDAPPQHWTAHPVLGLDAKAVALLQLRLQQRPLRVEPAFERHLRALLVPGTTVLLTDLAAVRPDPAAPVLQPVLEADP</sequence>
<feature type="domain" description="L,D-TPase catalytic" evidence="9">
    <location>
        <begin position="55"/>
        <end position="164"/>
    </location>
</feature>
<dbReference type="PANTHER" id="PTHR30582">
    <property type="entry name" value="L,D-TRANSPEPTIDASE"/>
    <property type="match status" value="1"/>
</dbReference>
<accession>A0ABT6JIE3</accession>
<keyword evidence="8" id="KW-0732">Signal</keyword>
<dbReference type="PANTHER" id="PTHR30582:SF2">
    <property type="entry name" value="L,D-TRANSPEPTIDASE YCIB-RELATED"/>
    <property type="match status" value="1"/>
</dbReference>
<keyword evidence="11" id="KW-1185">Reference proteome</keyword>
<dbReference type="SUPFAM" id="SSF141523">
    <property type="entry name" value="L,D-transpeptidase catalytic domain-like"/>
    <property type="match status" value="1"/>
</dbReference>
<dbReference type="InterPro" id="IPR038063">
    <property type="entry name" value="Transpep_catalytic_dom"/>
</dbReference>
<dbReference type="NCBIfam" id="NF004785">
    <property type="entry name" value="PRK06132.1-2"/>
    <property type="match status" value="1"/>
</dbReference>
<evidence type="ECO:0000256" key="1">
    <source>
        <dbReference type="ARBA" id="ARBA00004752"/>
    </source>
</evidence>
<feature type="active site" description="Proton donor/acceptor" evidence="7">
    <location>
        <position position="127"/>
    </location>
</feature>
<dbReference type="EMBL" id="JARXRN010000021">
    <property type="protein sequence ID" value="MDH5830455.1"/>
    <property type="molecule type" value="Genomic_DNA"/>
</dbReference>
<evidence type="ECO:0000256" key="5">
    <source>
        <dbReference type="ARBA" id="ARBA00022984"/>
    </source>
</evidence>
<dbReference type="CDD" id="cd16913">
    <property type="entry name" value="YkuD_like"/>
    <property type="match status" value="1"/>
</dbReference>
<dbReference type="InterPro" id="IPR016915">
    <property type="entry name" value="UCP029342"/>
</dbReference>
<evidence type="ECO:0000256" key="4">
    <source>
        <dbReference type="ARBA" id="ARBA00022960"/>
    </source>
</evidence>
<dbReference type="Pfam" id="PF03734">
    <property type="entry name" value="YkuD"/>
    <property type="match status" value="1"/>
</dbReference>
<keyword evidence="5 7" id="KW-0573">Peptidoglycan synthesis</keyword>
<feature type="signal peptide" evidence="8">
    <location>
        <begin position="1"/>
        <end position="27"/>
    </location>
</feature>
<comment type="caution">
    <text evidence="10">The sequence shown here is derived from an EMBL/GenBank/DDBJ whole genome shotgun (WGS) entry which is preliminary data.</text>
</comment>
<name>A0ABT6JIE3_9GAMM</name>
<comment type="pathway">
    <text evidence="1 7">Cell wall biogenesis; peptidoglycan biosynthesis.</text>
</comment>
<evidence type="ECO:0000313" key="10">
    <source>
        <dbReference type="EMBL" id="MDH5830455.1"/>
    </source>
</evidence>
<evidence type="ECO:0000256" key="8">
    <source>
        <dbReference type="SAM" id="SignalP"/>
    </source>
</evidence>
<keyword evidence="4 7" id="KW-0133">Cell shape</keyword>
<keyword evidence="6 7" id="KW-0961">Cell wall biogenesis/degradation</keyword>
<evidence type="ECO:0000259" key="9">
    <source>
        <dbReference type="PROSITE" id="PS52029"/>
    </source>
</evidence>
<dbReference type="InterPro" id="IPR005490">
    <property type="entry name" value="LD_TPept_cat_dom"/>
</dbReference>
<keyword evidence="3" id="KW-0808">Transferase</keyword>
<dbReference type="PROSITE" id="PS52029">
    <property type="entry name" value="LD_TPASE"/>
    <property type="match status" value="1"/>
</dbReference>
<evidence type="ECO:0000256" key="6">
    <source>
        <dbReference type="ARBA" id="ARBA00023316"/>
    </source>
</evidence>
<reference evidence="10 11" key="1">
    <citation type="submission" date="2023-04" db="EMBL/GenBank/DDBJ databases">
        <title>Luteimonas sp. M1R5S18.</title>
        <authorList>
            <person name="Sun J.-Q."/>
        </authorList>
    </citation>
    <scope>NUCLEOTIDE SEQUENCE [LARGE SCALE GENOMIC DNA]</scope>
    <source>
        <strain evidence="10 11">M1R5S18</strain>
    </source>
</reference>
<dbReference type="Proteomes" id="UP001156831">
    <property type="component" value="Unassembled WGS sequence"/>
</dbReference>
<evidence type="ECO:0000256" key="3">
    <source>
        <dbReference type="ARBA" id="ARBA00022679"/>
    </source>
</evidence>
<feature type="chain" id="PRO_5046115470" evidence="8">
    <location>
        <begin position="28"/>
        <end position="345"/>
    </location>
</feature>